<dbReference type="Gene3D" id="3.60.21.10">
    <property type="match status" value="1"/>
</dbReference>
<dbReference type="InterPro" id="IPR004843">
    <property type="entry name" value="Calcineurin-like_PHP"/>
</dbReference>
<proteinExistence type="predicted"/>
<dbReference type="PANTHER" id="PTHR11668">
    <property type="entry name" value="SERINE/THREONINE PROTEIN PHOSPHATASE"/>
    <property type="match status" value="1"/>
</dbReference>
<dbReference type="InterPro" id="IPR006186">
    <property type="entry name" value="Ser/Thr-sp_prot-phosphatase"/>
</dbReference>
<feature type="domain" description="Serine/threonine specific protein phosphatases" evidence="2">
    <location>
        <begin position="119"/>
        <end position="412"/>
    </location>
</feature>
<feature type="compositionally biased region" description="Basic residues" evidence="1">
    <location>
        <begin position="415"/>
        <end position="430"/>
    </location>
</feature>
<name>E3N8T3_CAERE</name>
<dbReference type="PRINTS" id="PR00114">
    <property type="entry name" value="STPHPHTASE"/>
</dbReference>
<evidence type="ECO:0000313" key="3">
    <source>
        <dbReference type="EMBL" id="EFO89573.1"/>
    </source>
</evidence>
<dbReference type="eggNOG" id="KOG0374">
    <property type="taxonomic scope" value="Eukaryota"/>
</dbReference>
<evidence type="ECO:0000256" key="1">
    <source>
        <dbReference type="SAM" id="MobiDB-lite"/>
    </source>
</evidence>
<evidence type="ECO:0000259" key="2">
    <source>
        <dbReference type="SMART" id="SM00156"/>
    </source>
</evidence>
<dbReference type="STRING" id="31234.E3N8T3"/>
<dbReference type="InterPro" id="IPR050341">
    <property type="entry name" value="PP1_catalytic_subunit"/>
</dbReference>
<keyword evidence="4" id="KW-1185">Reference proteome</keyword>
<dbReference type="SUPFAM" id="SSF56300">
    <property type="entry name" value="Metallo-dependent phosphatases"/>
    <property type="match status" value="1"/>
</dbReference>
<dbReference type="HOGENOM" id="CLU_609148_0_0_1"/>
<accession>E3N8T3</accession>
<gene>
    <name evidence="3" type="ORF">CRE_22659</name>
</gene>
<organism evidence="4">
    <name type="scientific">Caenorhabditis remanei</name>
    <name type="common">Caenorhabditis vulgaris</name>
    <dbReference type="NCBI Taxonomy" id="31234"/>
    <lineage>
        <taxon>Eukaryota</taxon>
        <taxon>Metazoa</taxon>
        <taxon>Ecdysozoa</taxon>
        <taxon>Nematoda</taxon>
        <taxon>Chromadorea</taxon>
        <taxon>Rhabditida</taxon>
        <taxon>Rhabditina</taxon>
        <taxon>Rhabditomorpha</taxon>
        <taxon>Rhabditoidea</taxon>
        <taxon>Rhabditidae</taxon>
        <taxon>Peloderinae</taxon>
        <taxon>Caenorhabditis</taxon>
    </lineage>
</organism>
<evidence type="ECO:0000313" key="4">
    <source>
        <dbReference type="Proteomes" id="UP000008281"/>
    </source>
</evidence>
<dbReference type="PANTHER" id="PTHR11668:SF496">
    <property type="entry name" value="SERINE_THREONINE-PROTEIN PHOSPHATASE"/>
    <property type="match status" value="1"/>
</dbReference>
<reference evidence="3" key="1">
    <citation type="submission" date="2007-07" db="EMBL/GenBank/DDBJ databases">
        <title>PCAP assembly of the Caenorhabditis remanei genome.</title>
        <authorList>
            <consortium name="The Caenorhabditis remanei Sequencing Consortium"/>
            <person name="Wilson R.K."/>
        </authorList>
    </citation>
    <scope>NUCLEOTIDE SEQUENCE [LARGE SCALE GENOMIC DNA]</scope>
    <source>
        <strain evidence="3">PB4641</strain>
    </source>
</reference>
<sequence>EQESNNSTLPSTENLSPSETNNGEHRAPGGSDEPTYGPLPTNIERNWSLDPSFYLEMYKKDVPDEYSEEENPNDHYPENFFEKAIIDENGETDYTAVTYNSMRKAFVERKKESSRKPVFSQNFLMKCLRDGKAHCHSQNALLKLNRKKTRLVGDIHGNFDDLIRHVSLGLADGSTFVFMGDYVDRGKRSIDVLIFLISLIMMKNQQVYLLRGNHELPSINIDNGFLTECIKEYGERGGREVWKAANEFFAELPVACVLNEKMFVAHGGISRLMLKGKEVFDSIKKRPTTAYEWKLFIDILWSDPDGSLPMSRDYKLLFPVNKNRTKDADRYTSFGLIEVLDKIGMECLVRAHQVVTHGYEPFCATRCFTSYGSTNNSKNNNAAQTIVYDDSRVEFIRFKNLNKEMKCEEDTTKPRTSKGSKSKHTKKGGRKNGQSKNPKRSTSLENGKTR</sequence>
<dbReference type="InParanoid" id="E3N8T3"/>
<feature type="region of interest" description="Disordered" evidence="1">
    <location>
        <begin position="406"/>
        <end position="450"/>
    </location>
</feature>
<feature type="compositionally biased region" description="Polar residues" evidence="1">
    <location>
        <begin position="1"/>
        <end position="21"/>
    </location>
</feature>
<dbReference type="Proteomes" id="UP000008281">
    <property type="component" value="Unassembled WGS sequence"/>
</dbReference>
<dbReference type="AlphaFoldDB" id="E3N8T3"/>
<dbReference type="Pfam" id="PF00149">
    <property type="entry name" value="Metallophos"/>
    <property type="match status" value="1"/>
</dbReference>
<dbReference type="CDD" id="cd00144">
    <property type="entry name" value="MPP_PPP_family"/>
    <property type="match status" value="1"/>
</dbReference>
<feature type="non-terminal residue" evidence="3">
    <location>
        <position position="1"/>
    </location>
</feature>
<feature type="region of interest" description="Disordered" evidence="1">
    <location>
        <begin position="1"/>
        <end position="43"/>
    </location>
</feature>
<dbReference type="SMART" id="SM00156">
    <property type="entry name" value="PP2Ac"/>
    <property type="match status" value="1"/>
</dbReference>
<protein>
    <recommendedName>
        <fullName evidence="2">Serine/threonine specific protein phosphatases domain-containing protein</fullName>
    </recommendedName>
</protein>
<dbReference type="InterPro" id="IPR029052">
    <property type="entry name" value="Metallo-depent_PP-like"/>
</dbReference>
<dbReference type="OrthoDB" id="5908322at2759"/>
<feature type="compositionally biased region" description="Polar residues" evidence="1">
    <location>
        <begin position="432"/>
        <end position="450"/>
    </location>
</feature>
<dbReference type="EMBL" id="DS268558">
    <property type="protein sequence ID" value="EFO89573.1"/>
    <property type="molecule type" value="Genomic_DNA"/>
</dbReference>
<dbReference type="GO" id="GO:0004722">
    <property type="term" value="F:protein serine/threonine phosphatase activity"/>
    <property type="evidence" value="ECO:0007669"/>
    <property type="project" value="TreeGrafter"/>
</dbReference>
<dbReference type="GO" id="GO:0005737">
    <property type="term" value="C:cytoplasm"/>
    <property type="evidence" value="ECO:0007669"/>
    <property type="project" value="TreeGrafter"/>
</dbReference>